<evidence type="ECO:0000256" key="5">
    <source>
        <dbReference type="SAM" id="MobiDB-lite"/>
    </source>
</evidence>
<evidence type="ECO:0000256" key="1">
    <source>
        <dbReference type="ARBA" id="ARBA00007447"/>
    </source>
</evidence>
<reference evidence="8" key="1">
    <citation type="journal article" date="2023" name="Mol. Phylogenet. Evol.">
        <title>Genome-scale phylogeny and comparative genomics of the fungal order Sordariales.</title>
        <authorList>
            <person name="Hensen N."/>
            <person name="Bonometti L."/>
            <person name="Westerberg I."/>
            <person name="Brannstrom I.O."/>
            <person name="Guillou S."/>
            <person name="Cros-Aarteil S."/>
            <person name="Calhoun S."/>
            <person name="Haridas S."/>
            <person name="Kuo A."/>
            <person name="Mondo S."/>
            <person name="Pangilinan J."/>
            <person name="Riley R."/>
            <person name="LaButti K."/>
            <person name="Andreopoulos B."/>
            <person name="Lipzen A."/>
            <person name="Chen C."/>
            <person name="Yan M."/>
            <person name="Daum C."/>
            <person name="Ng V."/>
            <person name="Clum A."/>
            <person name="Steindorff A."/>
            <person name="Ohm R.A."/>
            <person name="Martin F."/>
            <person name="Silar P."/>
            <person name="Natvig D.O."/>
            <person name="Lalanne C."/>
            <person name="Gautier V."/>
            <person name="Ament-Velasquez S.L."/>
            <person name="Kruys A."/>
            <person name="Hutchinson M.I."/>
            <person name="Powell A.J."/>
            <person name="Barry K."/>
            <person name="Miller A.N."/>
            <person name="Grigoriev I.V."/>
            <person name="Debuchy R."/>
            <person name="Gladieux P."/>
            <person name="Hiltunen Thoren M."/>
            <person name="Johannesson H."/>
        </authorList>
    </citation>
    <scope>NUCLEOTIDE SEQUENCE</scope>
    <source>
        <strain evidence="8">CBS 990.96</strain>
    </source>
</reference>
<evidence type="ECO:0000313" key="9">
    <source>
        <dbReference type="Proteomes" id="UP001301958"/>
    </source>
</evidence>
<dbReference type="GO" id="GO:0006508">
    <property type="term" value="P:proteolysis"/>
    <property type="evidence" value="ECO:0007669"/>
    <property type="project" value="UniProtKB-KW"/>
</dbReference>
<dbReference type="PROSITE" id="PS00141">
    <property type="entry name" value="ASP_PROTEASE"/>
    <property type="match status" value="1"/>
</dbReference>
<dbReference type="InterPro" id="IPR001461">
    <property type="entry name" value="Aspartic_peptidase_A1"/>
</dbReference>
<evidence type="ECO:0000256" key="2">
    <source>
        <dbReference type="ARBA" id="ARBA00022750"/>
    </source>
</evidence>
<dbReference type="SUPFAM" id="SSF50630">
    <property type="entry name" value="Acid proteases"/>
    <property type="match status" value="1"/>
</dbReference>
<dbReference type="Pfam" id="PF00026">
    <property type="entry name" value="Asp"/>
    <property type="match status" value="1"/>
</dbReference>
<dbReference type="PROSITE" id="PS51767">
    <property type="entry name" value="PEPTIDASE_A1"/>
    <property type="match status" value="1"/>
</dbReference>
<name>A0AAN7BRE6_9PEZI</name>
<gene>
    <name evidence="8" type="ORF">QBC38DRAFT_167875</name>
</gene>
<dbReference type="InterPro" id="IPR034164">
    <property type="entry name" value="Pepsin-like_dom"/>
</dbReference>
<dbReference type="CDD" id="cd05471">
    <property type="entry name" value="pepsin_like"/>
    <property type="match status" value="1"/>
</dbReference>
<sequence length="473" mass="51658">MLYTNPVYQALAWSLILPFAAVNAALTARNSRLHTELMENAPPGITYRIPQGTRSWTSSSASGSRVTTTGKKLKPVHVQKLHPVRNGRINPRSAAVALGAHQRRLGEDGLGYENISSTNAYGTQYSTDATWDGTPLRLLLDTGSSDTWAAQQNFTCQDFSGHTIVPSACGFASPQISGFKYGLTDPIEHMYIQYGDSELVAGPMGFSDVSVGNLTVKKQQVCLVNRAYWFGNNMTSGLLGMAYPSLTNAYLGDKDEHSHGENTVEYSPFFTSLVEQGQIDPVFSIAIDRNASTGVLALGGIPTGVSGLDRGRTVSLDMIITNLINDPDTAAEPSFYTIIPDGWYYDQTTNAKKYPYIVDSGTTLCYLPPKLAQQINQAFNPPGVYLWMYGSYFTACNARVVPVAIILNGIKFWFNPKDLIYRDVVDPMSGLCMTAIASGGTGPYILGDVFMQNALTIFDVGDAKMRFVPRIRY</sequence>
<dbReference type="InterPro" id="IPR033121">
    <property type="entry name" value="PEPTIDASE_A1"/>
</dbReference>
<feature type="signal peptide" evidence="6">
    <location>
        <begin position="1"/>
        <end position="24"/>
    </location>
</feature>
<dbReference type="AlphaFoldDB" id="A0AAN7BRE6"/>
<feature type="active site" evidence="3">
    <location>
        <position position="359"/>
    </location>
</feature>
<keyword evidence="4" id="KW-0645">Protease</keyword>
<protein>
    <submittedName>
        <fullName evidence="8">Aspartic peptidase domain-containing protein</fullName>
    </submittedName>
</protein>
<evidence type="ECO:0000256" key="6">
    <source>
        <dbReference type="SAM" id="SignalP"/>
    </source>
</evidence>
<dbReference type="Proteomes" id="UP001301958">
    <property type="component" value="Unassembled WGS sequence"/>
</dbReference>
<keyword evidence="2 4" id="KW-0064">Aspartyl protease</keyword>
<evidence type="ECO:0000313" key="8">
    <source>
        <dbReference type="EMBL" id="KAK4228052.1"/>
    </source>
</evidence>
<feature type="region of interest" description="Disordered" evidence="5">
    <location>
        <begin position="49"/>
        <end position="74"/>
    </location>
</feature>
<dbReference type="PRINTS" id="PR00792">
    <property type="entry name" value="PEPSIN"/>
</dbReference>
<comment type="similarity">
    <text evidence="1 4">Belongs to the peptidase A1 family.</text>
</comment>
<keyword evidence="6" id="KW-0732">Signal</keyword>
<proteinExistence type="inferred from homology"/>
<feature type="compositionally biased region" description="Low complexity" evidence="5">
    <location>
        <begin position="52"/>
        <end position="70"/>
    </location>
</feature>
<feature type="chain" id="PRO_5042932352" evidence="6">
    <location>
        <begin position="25"/>
        <end position="473"/>
    </location>
</feature>
<keyword evidence="4" id="KW-0378">Hydrolase</keyword>
<dbReference type="GO" id="GO:0000324">
    <property type="term" value="C:fungal-type vacuole"/>
    <property type="evidence" value="ECO:0007669"/>
    <property type="project" value="TreeGrafter"/>
</dbReference>
<comment type="caution">
    <text evidence="8">The sequence shown here is derived from an EMBL/GenBank/DDBJ whole genome shotgun (WGS) entry which is preliminary data.</text>
</comment>
<dbReference type="InterPro" id="IPR001969">
    <property type="entry name" value="Aspartic_peptidase_AS"/>
</dbReference>
<feature type="domain" description="Peptidase A1" evidence="7">
    <location>
        <begin position="125"/>
        <end position="468"/>
    </location>
</feature>
<dbReference type="Gene3D" id="2.40.70.10">
    <property type="entry name" value="Acid Proteases"/>
    <property type="match status" value="2"/>
</dbReference>
<accession>A0AAN7BRE6</accession>
<evidence type="ECO:0000256" key="3">
    <source>
        <dbReference type="PIRSR" id="PIRSR601461-1"/>
    </source>
</evidence>
<dbReference type="InterPro" id="IPR021109">
    <property type="entry name" value="Peptidase_aspartic_dom_sf"/>
</dbReference>
<evidence type="ECO:0000259" key="7">
    <source>
        <dbReference type="PROSITE" id="PS51767"/>
    </source>
</evidence>
<dbReference type="PANTHER" id="PTHR47966:SF47">
    <property type="entry name" value="ENDOPEPTIDASE, PUTATIVE (AFU_ORTHOLOGUE AFUA_3G01220)-RELATED"/>
    <property type="match status" value="1"/>
</dbReference>
<keyword evidence="9" id="KW-1185">Reference proteome</keyword>
<feature type="active site" evidence="3">
    <location>
        <position position="141"/>
    </location>
</feature>
<dbReference type="GO" id="GO:0004190">
    <property type="term" value="F:aspartic-type endopeptidase activity"/>
    <property type="evidence" value="ECO:0007669"/>
    <property type="project" value="UniProtKB-KW"/>
</dbReference>
<evidence type="ECO:0000256" key="4">
    <source>
        <dbReference type="RuleBase" id="RU000454"/>
    </source>
</evidence>
<dbReference type="EMBL" id="MU865323">
    <property type="protein sequence ID" value="KAK4228052.1"/>
    <property type="molecule type" value="Genomic_DNA"/>
</dbReference>
<reference evidence="8" key="2">
    <citation type="submission" date="2023-05" db="EMBL/GenBank/DDBJ databases">
        <authorList>
            <consortium name="Lawrence Berkeley National Laboratory"/>
            <person name="Steindorff A."/>
            <person name="Hensen N."/>
            <person name="Bonometti L."/>
            <person name="Westerberg I."/>
            <person name="Brannstrom I.O."/>
            <person name="Guillou S."/>
            <person name="Cros-Aarteil S."/>
            <person name="Calhoun S."/>
            <person name="Haridas S."/>
            <person name="Kuo A."/>
            <person name="Mondo S."/>
            <person name="Pangilinan J."/>
            <person name="Riley R."/>
            <person name="Labutti K."/>
            <person name="Andreopoulos B."/>
            <person name="Lipzen A."/>
            <person name="Chen C."/>
            <person name="Yanf M."/>
            <person name="Daum C."/>
            <person name="Ng V."/>
            <person name="Clum A."/>
            <person name="Ohm R."/>
            <person name="Martin F."/>
            <person name="Silar P."/>
            <person name="Natvig D."/>
            <person name="Lalanne C."/>
            <person name="Gautier V."/>
            <person name="Ament-Velasquez S.L."/>
            <person name="Kruys A."/>
            <person name="Hutchinson M.I."/>
            <person name="Powell A.J."/>
            <person name="Barry K."/>
            <person name="Miller A.N."/>
            <person name="Grigoriev I.V."/>
            <person name="Debuchy R."/>
            <person name="Gladieux P."/>
            <person name="Thoren M.H."/>
            <person name="Johannesson H."/>
        </authorList>
    </citation>
    <scope>NUCLEOTIDE SEQUENCE</scope>
    <source>
        <strain evidence="8">CBS 990.96</strain>
    </source>
</reference>
<organism evidence="8 9">
    <name type="scientific">Podospora fimiseda</name>
    <dbReference type="NCBI Taxonomy" id="252190"/>
    <lineage>
        <taxon>Eukaryota</taxon>
        <taxon>Fungi</taxon>
        <taxon>Dikarya</taxon>
        <taxon>Ascomycota</taxon>
        <taxon>Pezizomycotina</taxon>
        <taxon>Sordariomycetes</taxon>
        <taxon>Sordariomycetidae</taxon>
        <taxon>Sordariales</taxon>
        <taxon>Podosporaceae</taxon>
        <taxon>Podospora</taxon>
    </lineage>
</organism>
<dbReference type="PANTHER" id="PTHR47966">
    <property type="entry name" value="BETA-SITE APP-CLEAVING ENZYME, ISOFORM A-RELATED"/>
    <property type="match status" value="1"/>
</dbReference>